<proteinExistence type="predicted"/>
<comment type="caution">
    <text evidence="2">The sequence shown here is derived from an EMBL/GenBank/DDBJ whole genome shotgun (WGS) entry which is preliminary data.</text>
</comment>
<feature type="compositionally biased region" description="Basic and acidic residues" evidence="1">
    <location>
        <begin position="48"/>
        <end position="59"/>
    </location>
</feature>
<name>A0A1R3GEK3_9ROSI</name>
<evidence type="ECO:0000313" key="3">
    <source>
        <dbReference type="Proteomes" id="UP000187203"/>
    </source>
</evidence>
<gene>
    <name evidence="2" type="ORF">COLO4_35620</name>
</gene>
<dbReference type="AlphaFoldDB" id="A0A1R3GEK3"/>
<reference evidence="3" key="1">
    <citation type="submission" date="2013-09" db="EMBL/GenBank/DDBJ databases">
        <title>Corchorus olitorius genome sequencing.</title>
        <authorList>
            <person name="Alam M."/>
            <person name="Haque M.S."/>
            <person name="Islam M.S."/>
            <person name="Emdad E.M."/>
            <person name="Islam M.M."/>
            <person name="Ahmed B."/>
            <person name="Halim A."/>
            <person name="Hossen Q.M.M."/>
            <person name="Hossain M.Z."/>
            <person name="Ahmed R."/>
            <person name="Khan M.M."/>
            <person name="Islam R."/>
            <person name="Rashid M.M."/>
            <person name="Khan S.A."/>
            <person name="Rahman M.S."/>
            <person name="Alam M."/>
            <person name="Yahiya A.S."/>
            <person name="Khan M.S."/>
            <person name="Azam M.S."/>
            <person name="Haque T."/>
            <person name="Lashkar M.Z.H."/>
            <person name="Akhand A.I."/>
            <person name="Morshed G."/>
            <person name="Roy S."/>
            <person name="Uddin K.S."/>
            <person name="Rabeya T."/>
            <person name="Hossain A.S."/>
            <person name="Chowdhury A."/>
            <person name="Snigdha A.R."/>
            <person name="Mortoza M.S."/>
            <person name="Matin S.A."/>
            <person name="Hoque S.M.E."/>
            <person name="Islam M.K."/>
            <person name="Roy D.K."/>
            <person name="Haider R."/>
            <person name="Moosa M.M."/>
            <person name="Elias S.M."/>
            <person name="Hasan A.M."/>
            <person name="Jahan S."/>
            <person name="Shafiuddin M."/>
            <person name="Mahmood N."/>
            <person name="Shommy N.S."/>
        </authorList>
    </citation>
    <scope>NUCLEOTIDE SEQUENCE [LARGE SCALE GENOMIC DNA]</scope>
    <source>
        <strain evidence="3">cv. O-4</strain>
    </source>
</reference>
<protein>
    <submittedName>
        <fullName evidence="2">Uncharacterized protein</fullName>
    </submittedName>
</protein>
<feature type="region of interest" description="Disordered" evidence="1">
    <location>
        <begin position="40"/>
        <end position="59"/>
    </location>
</feature>
<dbReference type="EMBL" id="AWUE01022732">
    <property type="protein sequence ID" value="OMO56515.1"/>
    <property type="molecule type" value="Genomic_DNA"/>
</dbReference>
<sequence length="59" mass="6937">MEESLKEGKRGFMYVRNKVPSGFGGFRYEIWWFEVRLQGDCPLGTSDSKSDSVRKERMK</sequence>
<dbReference type="Proteomes" id="UP000187203">
    <property type="component" value="Unassembled WGS sequence"/>
</dbReference>
<accession>A0A1R3GEK3</accession>
<organism evidence="2 3">
    <name type="scientific">Corchorus olitorius</name>
    <dbReference type="NCBI Taxonomy" id="93759"/>
    <lineage>
        <taxon>Eukaryota</taxon>
        <taxon>Viridiplantae</taxon>
        <taxon>Streptophyta</taxon>
        <taxon>Embryophyta</taxon>
        <taxon>Tracheophyta</taxon>
        <taxon>Spermatophyta</taxon>
        <taxon>Magnoliopsida</taxon>
        <taxon>eudicotyledons</taxon>
        <taxon>Gunneridae</taxon>
        <taxon>Pentapetalae</taxon>
        <taxon>rosids</taxon>
        <taxon>malvids</taxon>
        <taxon>Malvales</taxon>
        <taxon>Malvaceae</taxon>
        <taxon>Grewioideae</taxon>
        <taxon>Apeibeae</taxon>
        <taxon>Corchorus</taxon>
    </lineage>
</organism>
<evidence type="ECO:0000256" key="1">
    <source>
        <dbReference type="SAM" id="MobiDB-lite"/>
    </source>
</evidence>
<evidence type="ECO:0000313" key="2">
    <source>
        <dbReference type="EMBL" id="OMO56515.1"/>
    </source>
</evidence>
<keyword evidence="3" id="KW-1185">Reference proteome</keyword>